<organism evidence="2">
    <name type="scientific">uncultured Microvirga sp</name>
    <dbReference type="NCBI Taxonomy" id="412392"/>
    <lineage>
        <taxon>Bacteria</taxon>
        <taxon>Pseudomonadati</taxon>
        <taxon>Pseudomonadota</taxon>
        <taxon>Alphaproteobacteria</taxon>
        <taxon>Hyphomicrobiales</taxon>
        <taxon>Methylobacteriaceae</taxon>
        <taxon>Microvirga</taxon>
        <taxon>environmental samples</taxon>
    </lineage>
</organism>
<evidence type="ECO:0000313" key="2">
    <source>
        <dbReference type="EMBL" id="CAA9312861.1"/>
    </source>
</evidence>
<name>A0A6J4KR26_9HYPH</name>
<feature type="region of interest" description="Disordered" evidence="1">
    <location>
        <begin position="1"/>
        <end position="32"/>
    </location>
</feature>
<accession>A0A6J4KR26</accession>
<protein>
    <submittedName>
        <fullName evidence="2">Uncharacterized protein</fullName>
    </submittedName>
</protein>
<sequence length="46" mass="5125">ARLRRACGRGDRGRRRGHRRGGHGAGSRCLPLRRLSGPRRALLLPL</sequence>
<evidence type="ECO:0000256" key="1">
    <source>
        <dbReference type="SAM" id="MobiDB-lite"/>
    </source>
</evidence>
<proteinExistence type="predicted"/>
<dbReference type="AlphaFoldDB" id="A0A6J4KR26"/>
<feature type="non-terminal residue" evidence="2">
    <location>
        <position position="46"/>
    </location>
</feature>
<dbReference type="EMBL" id="CADCUC010000107">
    <property type="protein sequence ID" value="CAA9312861.1"/>
    <property type="molecule type" value="Genomic_DNA"/>
</dbReference>
<reference evidence="2" key="1">
    <citation type="submission" date="2020-02" db="EMBL/GenBank/DDBJ databases">
        <authorList>
            <person name="Meier V. D."/>
        </authorList>
    </citation>
    <scope>NUCLEOTIDE SEQUENCE</scope>
    <source>
        <strain evidence="2">AVDCRST_MAG90</strain>
    </source>
</reference>
<gene>
    <name evidence="2" type="ORF">AVDCRST_MAG90-573</name>
</gene>
<feature type="compositionally biased region" description="Basic residues" evidence="1">
    <location>
        <begin position="1"/>
        <end position="22"/>
    </location>
</feature>
<feature type="non-terminal residue" evidence="2">
    <location>
        <position position="1"/>
    </location>
</feature>